<reference evidence="1" key="1">
    <citation type="submission" date="2023-04" db="EMBL/GenBank/DDBJ databases">
        <title>Ambrosiozyma monospora NBRC 10751.</title>
        <authorList>
            <person name="Ichikawa N."/>
            <person name="Sato H."/>
            <person name="Tonouchi N."/>
        </authorList>
    </citation>
    <scope>NUCLEOTIDE SEQUENCE</scope>
    <source>
        <strain evidence="1">NBRC 10751</strain>
    </source>
</reference>
<evidence type="ECO:0000313" key="2">
    <source>
        <dbReference type="Proteomes" id="UP001165064"/>
    </source>
</evidence>
<accession>A0ACB5T9X7</accession>
<proteinExistence type="predicted"/>
<dbReference type="Proteomes" id="UP001165064">
    <property type="component" value="Unassembled WGS sequence"/>
</dbReference>
<gene>
    <name evidence="1" type="ORF">Amon02_000653500</name>
</gene>
<sequence length="477" mass="51616">MQSTATLTTPATTSFSGNGMDSRSSLLNQTQIENQDQDMATVAFTINTEKELLFPIEISPNDQIDPDYGIPSKMCSVISLDSYHHDYPEGYSEYDCNAAQCSSPSCFSTPGNSPPGLRSNSALAVNGLTGSGSVNTGLGAIGGIPTASRLTVMPVMCSTGSSSTMNINLNLNVASPSSNSLQAIETQSVNQMFDSLYSTLKTDSLGLPWSGIRDVPLPTSTTSRYHPLTSMSNSSEDDYSSSAVCSPVSAHELISGTGFDNTNVDGSGASLVGLREMMLACGQQQLQQHKPQLGAESRMYSDTFGFGLTDKYNTTNNAIRKTNNSLSTNAEILWTDVALNTMRLVDKFLGTNSESILSHTSYANAVNYCPSTLEKSSFTEQRAIFVEFVSKLTLGLYFADFEQMVQLPNPFQIFDLLRDQVSRALFPHSETKGALPQSPNNNNNTKWLNNVIFGSLLNCLENSCKLMWLLRMVNGLA</sequence>
<dbReference type="EMBL" id="BSXS01005142">
    <property type="protein sequence ID" value="GME83965.1"/>
    <property type="molecule type" value="Genomic_DNA"/>
</dbReference>
<protein>
    <submittedName>
        <fullName evidence="1">Unnamed protein product</fullName>
    </submittedName>
</protein>
<evidence type="ECO:0000313" key="1">
    <source>
        <dbReference type="EMBL" id="GME83965.1"/>
    </source>
</evidence>
<name>A0ACB5T9X7_AMBMO</name>
<keyword evidence="2" id="KW-1185">Reference proteome</keyword>
<comment type="caution">
    <text evidence="1">The sequence shown here is derived from an EMBL/GenBank/DDBJ whole genome shotgun (WGS) entry which is preliminary data.</text>
</comment>
<organism evidence="1 2">
    <name type="scientific">Ambrosiozyma monospora</name>
    <name type="common">Yeast</name>
    <name type="synonym">Endomycopsis monosporus</name>
    <dbReference type="NCBI Taxonomy" id="43982"/>
    <lineage>
        <taxon>Eukaryota</taxon>
        <taxon>Fungi</taxon>
        <taxon>Dikarya</taxon>
        <taxon>Ascomycota</taxon>
        <taxon>Saccharomycotina</taxon>
        <taxon>Pichiomycetes</taxon>
        <taxon>Pichiales</taxon>
        <taxon>Pichiaceae</taxon>
        <taxon>Ambrosiozyma</taxon>
    </lineage>
</organism>